<gene>
    <name evidence="1" type="ORF">C0081_02220</name>
</gene>
<dbReference type="EMBL" id="PKUQ01000001">
    <property type="protein sequence ID" value="PLW79068.1"/>
    <property type="molecule type" value="Genomic_DNA"/>
</dbReference>
<dbReference type="OrthoDB" id="7858450at2"/>
<dbReference type="AlphaFoldDB" id="A0A2N5XXC0"/>
<protein>
    <submittedName>
        <fullName evidence="1">Uncharacterized protein</fullName>
    </submittedName>
</protein>
<evidence type="ECO:0000313" key="1">
    <source>
        <dbReference type="EMBL" id="PLW79068.1"/>
    </source>
</evidence>
<evidence type="ECO:0000313" key="2">
    <source>
        <dbReference type="Proteomes" id="UP000234881"/>
    </source>
</evidence>
<organism evidence="1 2">
    <name type="scientific">Cohaesibacter celericrescens</name>
    <dbReference type="NCBI Taxonomy" id="2067669"/>
    <lineage>
        <taxon>Bacteria</taxon>
        <taxon>Pseudomonadati</taxon>
        <taxon>Pseudomonadota</taxon>
        <taxon>Alphaproteobacteria</taxon>
        <taxon>Hyphomicrobiales</taxon>
        <taxon>Cohaesibacteraceae</taxon>
    </lineage>
</organism>
<dbReference type="RefSeq" id="WP_101532150.1">
    <property type="nucleotide sequence ID" value="NZ_JBFHIU010000146.1"/>
</dbReference>
<reference evidence="1 2" key="1">
    <citation type="submission" date="2018-01" db="EMBL/GenBank/DDBJ databases">
        <title>The draft genome sequence of Cohaesibacter sp. H1304.</title>
        <authorList>
            <person name="Wang N.-N."/>
            <person name="Du Z.-J."/>
        </authorList>
    </citation>
    <scope>NUCLEOTIDE SEQUENCE [LARGE SCALE GENOMIC DNA]</scope>
    <source>
        <strain evidence="1 2">H1304</strain>
    </source>
</reference>
<keyword evidence="2" id="KW-1185">Reference proteome</keyword>
<sequence>MTDIVVYPDKLPLPTYKNYSMSPLDRIQRTEMESGYARQRLKFTNAPELLSVRWVFSEWQFALFQSWYRDRAKSGAAWISITLQGSLGLTPHEVRFKGQGQTAFTANLSSTNRWEVTAMVEAREPPVLSSDVLDLLLTRDDFAAFEAMSISVDTFINDRWPNMAGW</sequence>
<name>A0A2N5XXC0_9HYPH</name>
<proteinExistence type="predicted"/>
<comment type="caution">
    <text evidence="1">The sequence shown here is derived from an EMBL/GenBank/DDBJ whole genome shotgun (WGS) entry which is preliminary data.</text>
</comment>
<dbReference type="Proteomes" id="UP000234881">
    <property type="component" value="Unassembled WGS sequence"/>
</dbReference>
<accession>A0A2N5XXC0</accession>